<evidence type="ECO:0000259" key="2">
    <source>
        <dbReference type="Pfam" id="PF00082"/>
    </source>
</evidence>
<accession>A0A439D2Y2</accession>
<gene>
    <name evidence="3" type="ORF">EKO27_g6306</name>
</gene>
<dbReference type="InterPro" id="IPR036852">
    <property type="entry name" value="Peptidase_S8/S53_dom_sf"/>
</dbReference>
<dbReference type="InterPro" id="IPR023827">
    <property type="entry name" value="Peptidase_S8_Asp-AS"/>
</dbReference>
<dbReference type="SUPFAM" id="SSF52743">
    <property type="entry name" value="Subtilisin-like"/>
    <property type="match status" value="1"/>
</dbReference>
<dbReference type="GO" id="GO:0004252">
    <property type="term" value="F:serine-type endopeptidase activity"/>
    <property type="evidence" value="ECO:0007669"/>
    <property type="project" value="InterPro"/>
</dbReference>
<dbReference type="Proteomes" id="UP000286045">
    <property type="component" value="Unassembled WGS sequence"/>
</dbReference>
<feature type="domain" description="Peptidase S8/S53" evidence="2">
    <location>
        <begin position="560"/>
        <end position="776"/>
    </location>
</feature>
<keyword evidence="1" id="KW-0378">Hydrolase</keyword>
<organism evidence="3 4">
    <name type="scientific">Xylaria grammica</name>
    <dbReference type="NCBI Taxonomy" id="363999"/>
    <lineage>
        <taxon>Eukaryota</taxon>
        <taxon>Fungi</taxon>
        <taxon>Dikarya</taxon>
        <taxon>Ascomycota</taxon>
        <taxon>Pezizomycotina</taxon>
        <taxon>Sordariomycetes</taxon>
        <taxon>Xylariomycetidae</taxon>
        <taxon>Xylariales</taxon>
        <taxon>Xylariaceae</taxon>
        <taxon>Xylaria</taxon>
    </lineage>
</organism>
<protein>
    <recommendedName>
        <fullName evidence="2">Peptidase S8/S53 domain-containing protein</fullName>
    </recommendedName>
</protein>
<evidence type="ECO:0000313" key="3">
    <source>
        <dbReference type="EMBL" id="RWA08804.1"/>
    </source>
</evidence>
<dbReference type="Pfam" id="PF00082">
    <property type="entry name" value="Peptidase_S8"/>
    <property type="match status" value="1"/>
</dbReference>
<dbReference type="Gene3D" id="3.40.50.200">
    <property type="entry name" value="Peptidase S8/S53 domain"/>
    <property type="match status" value="1"/>
</dbReference>
<keyword evidence="4" id="KW-1185">Reference proteome</keyword>
<name>A0A439D2Y2_9PEZI</name>
<dbReference type="InterPro" id="IPR000209">
    <property type="entry name" value="Peptidase_S8/S53_dom"/>
</dbReference>
<dbReference type="GO" id="GO:0006508">
    <property type="term" value="P:proteolysis"/>
    <property type="evidence" value="ECO:0007669"/>
    <property type="project" value="InterPro"/>
</dbReference>
<dbReference type="AlphaFoldDB" id="A0A439D2Y2"/>
<proteinExistence type="predicted"/>
<evidence type="ECO:0000313" key="4">
    <source>
        <dbReference type="Proteomes" id="UP000286045"/>
    </source>
</evidence>
<sequence length="877" mass="97551">MAPMLKKKALKGGIITGYLTDLYYTDTGQPNKESITAAAYTVDEFLQAAKATNFNDSDKVTDFAARFQSKLRNPAENNADTKEALHSLALTTALREYEPFLRLSSHQQTAIIRHVYISQFKKKSSFTKPIIEKAKELRANSEDDINVFTTKTLTKGQTPLHFAVAQYPGRGDDGISDIDAPDQATTCPNTLVTLVEENPQVASLKIEAEGVQNSSSMVNEINAMDGALLEQDSNGNTPYQAIVSELETKLEAVMASRNERRQDYPEEFDVELRSALTISDIRAKTITRYCIRNMIREDALKALYKVGNERVIEFDLSHLLSSTINTDFLRGLAKVLRFESVLSYVALPRLSIQDDKDLQQYLDMEIDNENNEKEIAEIVGSKGKGLTNLYPIFRWLRLLDVRSIVKVTVIDDVEPSHSDAAIEACLEGFNIEKWNWKKFDICSNVILKAAPNVQDVILYSSSNNAVLLGWASSMGLCKLKKGLESKTRLNMYLEEFKNTLKSYDHLKDVPIEYTLDDPNNSLASVFVEKEITPENNPWLQGMKGFAKFLQNAKPRADPINIAIIDDGINTNLDTFEGKIHSGDSFYDPSLDSFHGRRGVYYVPSGRHGTLMAQLICNICPVVKLFVAQLQATPGRDQQRSFTTQSATKAIQWATARDVDIISMSWSIDENASGGDDLRNAIAAASNAGILMFCSCTDRGAAYKGETLPGNSGLPFRIGAARASGEKLPWVAGPQSEYLLPGENIKPEEPDAWSHHRSGPFGSSIATALASGLAGALLYCDRLLDCEEKYKTINKTEVDYLRDKKNMKKVFDNMSTGVQGAKFVEVRNNITAFLPDAKDMLWNQTKDNQQSATARVSLQTFMDAMKGKSHMQGGDKWY</sequence>
<reference evidence="3 4" key="1">
    <citation type="submission" date="2018-12" db="EMBL/GenBank/DDBJ databases">
        <title>Draft genome sequence of Xylaria grammica IHI A82.</title>
        <authorList>
            <person name="Buettner E."/>
            <person name="Kellner H."/>
        </authorList>
    </citation>
    <scope>NUCLEOTIDE SEQUENCE [LARGE SCALE GENOMIC DNA]</scope>
    <source>
        <strain evidence="3 4">IHI A82</strain>
    </source>
</reference>
<comment type="caution">
    <text evidence="3">The sequence shown here is derived from an EMBL/GenBank/DDBJ whole genome shotgun (WGS) entry which is preliminary data.</text>
</comment>
<evidence type="ECO:0000256" key="1">
    <source>
        <dbReference type="ARBA" id="ARBA00022801"/>
    </source>
</evidence>
<dbReference type="STRING" id="363999.A0A439D2Y2"/>
<dbReference type="EMBL" id="RYZI01000183">
    <property type="protein sequence ID" value="RWA08804.1"/>
    <property type="molecule type" value="Genomic_DNA"/>
</dbReference>
<dbReference type="PROSITE" id="PS00136">
    <property type="entry name" value="SUBTILASE_ASP"/>
    <property type="match status" value="1"/>
</dbReference>